<dbReference type="EMBL" id="LXQD01000321">
    <property type="protein sequence ID" value="RCJ23840.1"/>
    <property type="molecule type" value="Genomic_DNA"/>
</dbReference>
<evidence type="ECO:0000313" key="4">
    <source>
        <dbReference type="EMBL" id="RCJ23840.1"/>
    </source>
</evidence>
<dbReference type="InterPro" id="IPR018511">
    <property type="entry name" value="Hemolysin-typ_Ca-bd_CS"/>
</dbReference>
<comment type="caution">
    <text evidence="4">The sequence shown here is derived from an EMBL/GenBank/DDBJ whole genome shotgun (WGS) entry which is preliminary data.</text>
</comment>
<dbReference type="Pfam" id="PF00353">
    <property type="entry name" value="HemolysinCabind"/>
    <property type="match status" value="7"/>
</dbReference>
<dbReference type="GO" id="GO:0005509">
    <property type="term" value="F:calcium ion binding"/>
    <property type="evidence" value="ECO:0007669"/>
    <property type="project" value="InterPro"/>
</dbReference>
<dbReference type="PROSITE" id="PS00330">
    <property type="entry name" value="HEMOLYSIN_CALCIUM"/>
    <property type="match status" value="1"/>
</dbReference>
<dbReference type="SUPFAM" id="SSF51120">
    <property type="entry name" value="beta-Roll"/>
    <property type="match status" value="3"/>
</dbReference>
<comment type="subcellular location">
    <subcellularLocation>
        <location evidence="1">Secreted</location>
    </subcellularLocation>
</comment>
<sequence length="404" mass="42378">MPVFVGTLFNDTLTGYVYDDTLSGLAGNDILLGKAGNDDISGGEGSDWLDGDAGNDTLRGDPFISEDEDEILRLSPKARDTLRGGLGNDLLEGGAGKDTLIGSAGDDVLWGGYNDYEGVLPFSSGDYGSFIEKYNDNGNDLLVGGSGNDTLHGDSIFADILFNGVFAIGGNDTLDGGSGNDLLEGSLGKDYLYGGSGNDRIYGGTLNPNRRQSDAGDDHLYGGSGDDLLAASIVDIYFGSGRNDFLDGGAGNDTLYGEAGSDFLNGGAGNDVLIGDTDFVFFRQNTVDVVDTLTGGAGSDQFILGSDVHGLTLYGLAFGEESTFTEYAIITDFNTNQDIIQLAKLYYPSDLGLYYPANYVLGSAPVGQTGTGIYIDQEEQADVLVAVVQGVSNLSLSESYFRFV</sequence>
<evidence type="ECO:0000256" key="2">
    <source>
        <dbReference type="ARBA" id="ARBA00022525"/>
    </source>
</evidence>
<evidence type="ECO:0000256" key="1">
    <source>
        <dbReference type="ARBA" id="ARBA00004613"/>
    </source>
</evidence>
<dbReference type="PANTHER" id="PTHR38340">
    <property type="entry name" value="S-LAYER PROTEIN"/>
    <property type="match status" value="1"/>
</dbReference>
<dbReference type="PRINTS" id="PR00313">
    <property type="entry name" value="CABNDNGRPT"/>
</dbReference>
<dbReference type="InterPro" id="IPR011049">
    <property type="entry name" value="Serralysin-like_metalloprot_C"/>
</dbReference>
<evidence type="ECO:0008006" key="6">
    <source>
        <dbReference type="Google" id="ProtNLM"/>
    </source>
</evidence>
<keyword evidence="2" id="KW-0964">Secreted</keyword>
<dbReference type="GO" id="GO:0005576">
    <property type="term" value="C:extracellular region"/>
    <property type="evidence" value="ECO:0007669"/>
    <property type="project" value="UniProtKB-SubCell"/>
</dbReference>
<dbReference type="Gene3D" id="2.150.10.10">
    <property type="entry name" value="Serralysin-like metalloprotease, C-terminal"/>
    <property type="match status" value="3"/>
</dbReference>
<evidence type="ECO:0000256" key="3">
    <source>
        <dbReference type="SAM" id="MobiDB-lite"/>
    </source>
</evidence>
<organism evidence="4 5">
    <name type="scientific">Nostoc minutum NIES-26</name>
    <dbReference type="NCBI Taxonomy" id="1844469"/>
    <lineage>
        <taxon>Bacteria</taxon>
        <taxon>Bacillati</taxon>
        <taxon>Cyanobacteriota</taxon>
        <taxon>Cyanophyceae</taxon>
        <taxon>Nostocales</taxon>
        <taxon>Nostocaceae</taxon>
        <taxon>Nostoc</taxon>
    </lineage>
</organism>
<reference evidence="4" key="1">
    <citation type="submission" date="2016-04" db="EMBL/GenBank/DDBJ databases">
        <authorList>
            <person name="Tabuchi Yagui T.R."/>
        </authorList>
    </citation>
    <scope>NUCLEOTIDE SEQUENCE [LARGE SCALE GENOMIC DNA]</scope>
    <source>
        <strain evidence="4">NIES-26</strain>
    </source>
</reference>
<accession>A0A367QJE4</accession>
<evidence type="ECO:0000313" key="5">
    <source>
        <dbReference type="Proteomes" id="UP000252107"/>
    </source>
</evidence>
<dbReference type="InterPro" id="IPR050557">
    <property type="entry name" value="RTX_toxin/Mannuronan_C5-epim"/>
</dbReference>
<proteinExistence type="predicted"/>
<dbReference type="InterPro" id="IPR001343">
    <property type="entry name" value="Hemolysn_Ca-bd"/>
</dbReference>
<dbReference type="Proteomes" id="UP000252107">
    <property type="component" value="Unassembled WGS sequence"/>
</dbReference>
<protein>
    <recommendedName>
        <fullName evidence="6">Hemolysin-type calcium-binding protein</fullName>
    </recommendedName>
</protein>
<dbReference type="PANTHER" id="PTHR38340:SF1">
    <property type="entry name" value="S-LAYER PROTEIN"/>
    <property type="match status" value="1"/>
</dbReference>
<gene>
    <name evidence="4" type="ORF">A6770_28910</name>
</gene>
<feature type="region of interest" description="Disordered" evidence="3">
    <location>
        <begin position="43"/>
        <end position="62"/>
    </location>
</feature>
<name>A0A367QJE4_9NOSO</name>
<dbReference type="AlphaFoldDB" id="A0A367QJE4"/>
<keyword evidence="5" id="KW-1185">Reference proteome</keyword>